<sequence>MAEQLIFDLPVREALGREDFFVSPANAEAVAMIEGWQDWPSHKLVLTGPPGAGKTHLVHVWAKLSGARIVRAADLTNADIPELARHHIAVEDCDTIAGHHSTEEALFHLHNLVLAEGRSILFTATKPANLWNLSLPDLASRMQGTPASPLHEPDDTLLGVVMLKLLADRQVTPTPNTVPYLVRRIDRSFAAARDVVVRLDSMALSSGRPINRTLAAKLLDN</sequence>
<dbReference type="PANTHER" id="PTHR30050">
    <property type="entry name" value="CHROMOSOMAL REPLICATION INITIATOR PROTEIN DNAA"/>
    <property type="match status" value="1"/>
</dbReference>
<dbReference type="InterPro" id="IPR027417">
    <property type="entry name" value="P-loop_NTPase"/>
</dbReference>
<comment type="caution">
    <text evidence="1">The sequence shown here is derived from an EMBL/GenBank/DDBJ whole genome shotgun (WGS) entry which is preliminary data.</text>
</comment>
<dbReference type="Proteomes" id="UP000639775">
    <property type="component" value="Unassembled WGS sequence"/>
</dbReference>
<dbReference type="PANTHER" id="PTHR30050:SF5">
    <property type="entry name" value="DNAA REGULATORY INACTIVATOR HDA"/>
    <property type="match status" value="1"/>
</dbReference>
<dbReference type="AlphaFoldDB" id="A0A967B9D0"/>
<dbReference type="SUPFAM" id="SSF52540">
    <property type="entry name" value="P-loop containing nucleoside triphosphate hydrolases"/>
    <property type="match status" value="1"/>
</dbReference>
<dbReference type="GO" id="GO:0003688">
    <property type="term" value="F:DNA replication origin binding"/>
    <property type="evidence" value="ECO:0007669"/>
    <property type="project" value="TreeGrafter"/>
</dbReference>
<dbReference type="RefSeq" id="WP_167193873.1">
    <property type="nucleotide sequence ID" value="NZ_JAAORB010000005.1"/>
</dbReference>
<protein>
    <submittedName>
        <fullName evidence="1">Chromosomal replication initiator DnaA</fullName>
    </submittedName>
</protein>
<reference evidence="1" key="1">
    <citation type="submission" date="2020-03" db="EMBL/GenBank/DDBJ databases">
        <title>Roseovarius gahaiensis sp. nov., isolated from Gahai Saline Lake, China.</title>
        <authorList>
            <person name="Sun X."/>
        </authorList>
    </citation>
    <scope>NUCLEOTIDE SEQUENCE</scope>
    <source>
        <strain evidence="1">GH877</strain>
    </source>
</reference>
<accession>A0A967B9D0</accession>
<gene>
    <name evidence="1" type="ORF">HAT86_04565</name>
</gene>
<evidence type="ECO:0000313" key="2">
    <source>
        <dbReference type="Proteomes" id="UP000639775"/>
    </source>
</evidence>
<proteinExistence type="predicted"/>
<dbReference type="Gene3D" id="1.10.8.60">
    <property type="match status" value="1"/>
</dbReference>
<dbReference type="EMBL" id="JAAORB010000005">
    <property type="protein sequence ID" value="NHQ73740.1"/>
    <property type="molecule type" value="Genomic_DNA"/>
</dbReference>
<dbReference type="GO" id="GO:0006270">
    <property type="term" value="P:DNA replication initiation"/>
    <property type="evidence" value="ECO:0007669"/>
    <property type="project" value="TreeGrafter"/>
</dbReference>
<dbReference type="GO" id="GO:0005886">
    <property type="term" value="C:plasma membrane"/>
    <property type="evidence" value="ECO:0007669"/>
    <property type="project" value="TreeGrafter"/>
</dbReference>
<evidence type="ECO:0000313" key="1">
    <source>
        <dbReference type="EMBL" id="NHQ73740.1"/>
    </source>
</evidence>
<name>A0A967B9D0_9RHOB</name>
<dbReference type="Gene3D" id="3.40.50.300">
    <property type="entry name" value="P-loop containing nucleotide triphosphate hydrolases"/>
    <property type="match status" value="1"/>
</dbReference>
<keyword evidence="2" id="KW-1185">Reference proteome</keyword>
<organism evidence="1 2">
    <name type="scientific">Roseovarius gahaiensis</name>
    <dbReference type="NCBI Taxonomy" id="2716691"/>
    <lineage>
        <taxon>Bacteria</taxon>
        <taxon>Pseudomonadati</taxon>
        <taxon>Pseudomonadota</taxon>
        <taxon>Alphaproteobacteria</taxon>
        <taxon>Rhodobacterales</taxon>
        <taxon>Roseobacteraceae</taxon>
        <taxon>Roseovarius</taxon>
    </lineage>
</organism>